<dbReference type="AlphaFoldDB" id="A0A9P5DYC4"/>
<organism evidence="2 3">
    <name type="scientific">Fusarium beomiforme</name>
    <dbReference type="NCBI Taxonomy" id="44412"/>
    <lineage>
        <taxon>Eukaryota</taxon>
        <taxon>Fungi</taxon>
        <taxon>Dikarya</taxon>
        <taxon>Ascomycota</taxon>
        <taxon>Pezizomycotina</taxon>
        <taxon>Sordariomycetes</taxon>
        <taxon>Hypocreomycetidae</taxon>
        <taxon>Hypocreales</taxon>
        <taxon>Nectriaceae</taxon>
        <taxon>Fusarium</taxon>
        <taxon>Fusarium burgessii species complex</taxon>
    </lineage>
</organism>
<gene>
    <name evidence="2" type="ORF">FBEOM_4194</name>
</gene>
<sequence>MNGFYTCDMKTGKFERNGEWIISETAGVESIHNETGLSVVNLGAEGGYRLFYHNEERHLMMMWFTGPDNWNDGGAVSQDTAGGMAIGSAVYDKENITVVSPRGTEDIEVSGLQKTGLWSLDRHIHEATAAKNTWEMASNQSKSAWPLADDPSSGLAVVSQQSEGKAWLYYWSNKTIVQAYKNYDGDWEDAEALPEKAPKNAADSKKPDNGSS</sequence>
<proteinExistence type="predicted"/>
<evidence type="ECO:0000313" key="2">
    <source>
        <dbReference type="EMBL" id="KAF4341877.1"/>
    </source>
</evidence>
<dbReference type="SUPFAM" id="SSF89372">
    <property type="entry name" value="Fucose-specific lectin"/>
    <property type="match status" value="1"/>
</dbReference>
<feature type="region of interest" description="Disordered" evidence="1">
    <location>
        <begin position="191"/>
        <end position="212"/>
    </location>
</feature>
<dbReference type="Proteomes" id="UP000730481">
    <property type="component" value="Unassembled WGS sequence"/>
</dbReference>
<evidence type="ECO:0008006" key="4">
    <source>
        <dbReference type="Google" id="ProtNLM"/>
    </source>
</evidence>
<name>A0A9P5DYC4_9HYPO</name>
<accession>A0A9P5DYC4</accession>
<comment type="caution">
    <text evidence="2">The sequence shown here is derived from an EMBL/GenBank/DDBJ whole genome shotgun (WGS) entry which is preliminary data.</text>
</comment>
<dbReference type="OrthoDB" id="4696326at2759"/>
<dbReference type="Gene3D" id="2.120.10.70">
    <property type="entry name" value="Fucose-specific lectin"/>
    <property type="match status" value="1"/>
</dbReference>
<protein>
    <recommendedName>
        <fullName evidence="4">Fucose-specific lectin</fullName>
    </recommendedName>
</protein>
<evidence type="ECO:0000313" key="3">
    <source>
        <dbReference type="Proteomes" id="UP000730481"/>
    </source>
</evidence>
<dbReference type="EMBL" id="PVQB02000171">
    <property type="protein sequence ID" value="KAF4341877.1"/>
    <property type="molecule type" value="Genomic_DNA"/>
</dbReference>
<keyword evidence="3" id="KW-1185">Reference proteome</keyword>
<reference evidence="2" key="2">
    <citation type="submission" date="2020-02" db="EMBL/GenBank/DDBJ databases">
        <title>Identification and distribution of gene clusters putatively required for synthesis of sphingolipid metabolism inhibitors in phylogenetically diverse species of the filamentous fungus Fusarium.</title>
        <authorList>
            <person name="Kim H.-S."/>
            <person name="Busman M."/>
            <person name="Brown D.W."/>
            <person name="Divon H."/>
            <person name="Uhlig S."/>
            <person name="Proctor R.H."/>
        </authorList>
    </citation>
    <scope>NUCLEOTIDE SEQUENCE</scope>
    <source>
        <strain evidence="2">NRRL 25174</strain>
    </source>
</reference>
<reference evidence="2" key="1">
    <citation type="journal article" date="2017" name="Mycologia">
        <title>Fusarium algeriense, sp. nov., a novel toxigenic crown rot pathogen of durum wheat from Algeria is nested in the Fusarium burgessii species complex.</title>
        <authorList>
            <person name="Laraba I."/>
            <person name="Keddad A."/>
            <person name="Boureghda H."/>
            <person name="Abdallah N."/>
            <person name="Vaughan M.M."/>
            <person name="Proctor R.H."/>
            <person name="Busman M."/>
            <person name="O'Donnell K."/>
        </authorList>
    </citation>
    <scope>NUCLEOTIDE SEQUENCE</scope>
    <source>
        <strain evidence="2">NRRL 25174</strain>
    </source>
</reference>
<feature type="compositionally biased region" description="Basic and acidic residues" evidence="1">
    <location>
        <begin position="193"/>
        <end position="212"/>
    </location>
</feature>
<evidence type="ECO:0000256" key="1">
    <source>
        <dbReference type="SAM" id="MobiDB-lite"/>
    </source>
</evidence>